<accession>A0A3L7JL01</accession>
<dbReference type="Gene3D" id="3.40.630.30">
    <property type="match status" value="1"/>
</dbReference>
<evidence type="ECO:0000313" key="3">
    <source>
        <dbReference type="Proteomes" id="UP000276770"/>
    </source>
</evidence>
<evidence type="ECO:0000313" key="2">
    <source>
        <dbReference type="EMBL" id="RLQ91084.1"/>
    </source>
</evidence>
<dbReference type="AlphaFoldDB" id="A0A3L7JL01"/>
<dbReference type="EMBL" id="RCVZ01000025">
    <property type="protein sequence ID" value="RLQ91084.1"/>
    <property type="molecule type" value="Genomic_DNA"/>
</dbReference>
<protein>
    <submittedName>
        <fullName evidence="2">GNAT family N-acetyltransferase</fullName>
    </submittedName>
</protein>
<dbReference type="RefSeq" id="WP_121682669.1">
    <property type="nucleotide sequence ID" value="NZ_RCVZ01000025.1"/>
</dbReference>
<evidence type="ECO:0000259" key="1">
    <source>
        <dbReference type="PROSITE" id="PS51186"/>
    </source>
</evidence>
<organism evidence="2 3">
    <name type="scientific">Falsibacillus albus</name>
    <dbReference type="NCBI Taxonomy" id="2478915"/>
    <lineage>
        <taxon>Bacteria</taxon>
        <taxon>Bacillati</taxon>
        <taxon>Bacillota</taxon>
        <taxon>Bacilli</taxon>
        <taxon>Bacillales</taxon>
        <taxon>Bacillaceae</taxon>
        <taxon>Falsibacillus</taxon>
    </lineage>
</organism>
<gene>
    <name evidence="2" type="ORF">D9X91_21280</name>
</gene>
<name>A0A3L7JL01_9BACI</name>
<dbReference type="OrthoDB" id="5292888at2"/>
<feature type="domain" description="N-acetyltransferase" evidence="1">
    <location>
        <begin position="1"/>
        <end position="172"/>
    </location>
</feature>
<dbReference type="InterPro" id="IPR016181">
    <property type="entry name" value="Acyl_CoA_acyltransferase"/>
</dbReference>
<dbReference type="GO" id="GO:0016747">
    <property type="term" value="F:acyltransferase activity, transferring groups other than amino-acyl groups"/>
    <property type="evidence" value="ECO:0007669"/>
    <property type="project" value="InterPro"/>
</dbReference>
<dbReference type="Pfam" id="PF00583">
    <property type="entry name" value="Acetyltransf_1"/>
    <property type="match status" value="1"/>
</dbReference>
<dbReference type="CDD" id="cd04301">
    <property type="entry name" value="NAT_SF"/>
    <property type="match status" value="1"/>
</dbReference>
<reference evidence="2 3" key="1">
    <citation type="submission" date="2018-10" db="EMBL/GenBank/DDBJ databases">
        <title>Falsibacillus sp. genome draft.</title>
        <authorList>
            <person name="Shi S."/>
        </authorList>
    </citation>
    <scope>NUCLEOTIDE SEQUENCE [LARGE SCALE GENOMIC DNA]</scope>
    <source>
        <strain evidence="2 3">GY 10110</strain>
    </source>
</reference>
<dbReference type="InterPro" id="IPR000182">
    <property type="entry name" value="GNAT_dom"/>
</dbReference>
<keyword evidence="3" id="KW-1185">Reference proteome</keyword>
<sequence>MIIKAKPEDARGIAEVHVKSWQQAYKGIVDEDYLKSMSVERRYTLWKKSLAQDHHVYVLKENSTVVGFAAFGKERTNSFGIDGELYAIYILEEYKRKGAGTEFLRQGIRDLIAEGFSSINVWVLEDNPSKHFYESFTPEHLGEEIITIGGRDFKELCYGWSDIHNLYQKIRKKC</sequence>
<keyword evidence="2" id="KW-0808">Transferase</keyword>
<dbReference type="PROSITE" id="PS51186">
    <property type="entry name" value="GNAT"/>
    <property type="match status" value="1"/>
</dbReference>
<proteinExistence type="predicted"/>
<dbReference type="SUPFAM" id="SSF55729">
    <property type="entry name" value="Acyl-CoA N-acyltransferases (Nat)"/>
    <property type="match status" value="1"/>
</dbReference>
<comment type="caution">
    <text evidence="2">The sequence shown here is derived from an EMBL/GenBank/DDBJ whole genome shotgun (WGS) entry which is preliminary data.</text>
</comment>
<dbReference type="Proteomes" id="UP000276770">
    <property type="component" value="Unassembled WGS sequence"/>
</dbReference>